<keyword evidence="10" id="KW-1185">Reference proteome</keyword>
<dbReference type="AlphaFoldDB" id="A0A1H3AQI3"/>
<evidence type="ECO:0000256" key="2">
    <source>
        <dbReference type="ARBA" id="ARBA00009142"/>
    </source>
</evidence>
<evidence type="ECO:0000256" key="1">
    <source>
        <dbReference type="ARBA" id="ARBA00004651"/>
    </source>
</evidence>
<dbReference type="PANTHER" id="PTHR30269">
    <property type="entry name" value="TRANSMEMBRANE PROTEIN YFCA"/>
    <property type="match status" value="1"/>
</dbReference>
<feature type="transmembrane region" description="Helical" evidence="8">
    <location>
        <begin position="107"/>
        <end position="125"/>
    </location>
</feature>
<comment type="similarity">
    <text evidence="2 8">Belongs to the 4-toluene sulfonate uptake permease (TSUP) (TC 2.A.102) family.</text>
</comment>
<evidence type="ECO:0000256" key="8">
    <source>
        <dbReference type="RuleBase" id="RU363041"/>
    </source>
</evidence>
<evidence type="ECO:0000256" key="6">
    <source>
        <dbReference type="ARBA" id="ARBA00022989"/>
    </source>
</evidence>
<proteinExistence type="inferred from homology"/>
<keyword evidence="3" id="KW-0813">Transport</keyword>
<evidence type="ECO:0000256" key="7">
    <source>
        <dbReference type="ARBA" id="ARBA00023136"/>
    </source>
</evidence>
<dbReference type="InterPro" id="IPR052017">
    <property type="entry name" value="TSUP"/>
</dbReference>
<keyword evidence="6 8" id="KW-1133">Transmembrane helix</keyword>
<dbReference type="Proteomes" id="UP000198539">
    <property type="component" value="Unassembled WGS sequence"/>
</dbReference>
<keyword evidence="5 8" id="KW-0812">Transmembrane</keyword>
<dbReference type="Pfam" id="PF01925">
    <property type="entry name" value="TauE"/>
    <property type="match status" value="1"/>
</dbReference>
<gene>
    <name evidence="9" type="ORF">SAMN04488238_10776</name>
</gene>
<protein>
    <recommendedName>
        <fullName evidence="8">Probable membrane transporter protein</fullName>
    </recommendedName>
</protein>
<dbReference type="RefSeq" id="WP_092890571.1">
    <property type="nucleotide sequence ID" value="NZ_CP061498.1"/>
</dbReference>
<feature type="transmembrane region" description="Helical" evidence="8">
    <location>
        <begin position="145"/>
        <end position="166"/>
    </location>
</feature>
<evidence type="ECO:0000256" key="5">
    <source>
        <dbReference type="ARBA" id="ARBA00022692"/>
    </source>
</evidence>
<name>A0A1H3AQI3_9RHOB</name>
<accession>A0A1H3AQI3</accession>
<dbReference type="OrthoDB" id="9800873at2"/>
<dbReference type="EMBL" id="FNOM01000007">
    <property type="protein sequence ID" value="SDX31394.1"/>
    <property type="molecule type" value="Genomic_DNA"/>
</dbReference>
<feature type="transmembrane region" description="Helical" evidence="8">
    <location>
        <begin position="178"/>
        <end position="197"/>
    </location>
</feature>
<feature type="transmembrane region" description="Helical" evidence="8">
    <location>
        <begin position="236"/>
        <end position="254"/>
    </location>
</feature>
<sequence length="256" mass="27533">MEYIAGGLPLWAFALALGVTLVSGVVKGAVGFAMPMIMISAFGSFMPIELALAGLIVPTVVTNVSQAFRQGAAAAWASVQQYWRMIGAIILFIVISAQMLPYIPQRVMLGLLGGPIVAFAVLQLMKVNLRVKLENRHRAEWISGVIGGLYGGVSGVWGPPVLVYLLSIGAEKREMVRVQGVVFLIGAVVLLGAHLQSGVVDRVSGAFSLALVVPAMLGLWIGYAIQDRLDAERFRWWTLVLLSLTGLNLLRRAFFG</sequence>
<organism evidence="9 10">
    <name type="scientific">Roseicitreum antarcticum</name>
    <dbReference type="NCBI Taxonomy" id="564137"/>
    <lineage>
        <taxon>Bacteria</taxon>
        <taxon>Pseudomonadati</taxon>
        <taxon>Pseudomonadota</taxon>
        <taxon>Alphaproteobacteria</taxon>
        <taxon>Rhodobacterales</taxon>
        <taxon>Paracoccaceae</taxon>
        <taxon>Roseicitreum</taxon>
    </lineage>
</organism>
<dbReference type="InterPro" id="IPR002781">
    <property type="entry name" value="TM_pro_TauE-like"/>
</dbReference>
<keyword evidence="4 8" id="KW-1003">Cell membrane</keyword>
<feature type="transmembrane region" description="Helical" evidence="8">
    <location>
        <begin position="203"/>
        <end position="224"/>
    </location>
</feature>
<reference evidence="9 10" key="1">
    <citation type="submission" date="2016-10" db="EMBL/GenBank/DDBJ databases">
        <authorList>
            <person name="de Groot N.N."/>
        </authorList>
    </citation>
    <scope>NUCLEOTIDE SEQUENCE [LARGE SCALE GENOMIC DNA]</scope>
    <source>
        <strain evidence="9 10">CGMCC 1.8894</strain>
    </source>
</reference>
<dbReference type="STRING" id="564137.SAMN04488238_10776"/>
<feature type="transmembrane region" description="Helical" evidence="8">
    <location>
        <begin position="6"/>
        <end position="26"/>
    </location>
</feature>
<evidence type="ECO:0000313" key="10">
    <source>
        <dbReference type="Proteomes" id="UP000198539"/>
    </source>
</evidence>
<dbReference type="PANTHER" id="PTHR30269:SF32">
    <property type="entry name" value="MEMBRANE TRANSPORTER PROTEIN-RELATED"/>
    <property type="match status" value="1"/>
</dbReference>
<comment type="subcellular location">
    <subcellularLocation>
        <location evidence="1 8">Cell membrane</location>
        <topology evidence="1 8">Multi-pass membrane protein</topology>
    </subcellularLocation>
</comment>
<keyword evidence="7 8" id="KW-0472">Membrane</keyword>
<evidence type="ECO:0000313" key="9">
    <source>
        <dbReference type="EMBL" id="SDX31394.1"/>
    </source>
</evidence>
<evidence type="ECO:0000256" key="4">
    <source>
        <dbReference type="ARBA" id="ARBA00022475"/>
    </source>
</evidence>
<feature type="transmembrane region" description="Helical" evidence="8">
    <location>
        <begin position="81"/>
        <end position="100"/>
    </location>
</feature>
<dbReference type="GO" id="GO:0005886">
    <property type="term" value="C:plasma membrane"/>
    <property type="evidence" value="ECO:0007669"/>
    <property type="project" value="UniProtKB-SubCell"/>
</dbReference>
<feature type="transmembrane region" description="Helical" evidence="8">
    <location>
        <begin position="38"/>
        <end position="61"/>
    </location>
</feature>
<evidence type="ECO:0000256" key="3">
    <source>
        <dbReference type="ARBA" id="ARBA00022448"/>
    </source>
</evidence>